<keyword evidence="3" id="KW-1185">Reference proteome</keyword>
<comment type="caution">
    <text evidence="2">The sequence shown here is derived from an EMBL/GenBank/DDBJ whole genome shotgun (WGS) entry which is preliminary data.</text>
</comment>
<name>A0A927MST0_9ACTN</name>
<protein>
    <recommendedName>
        <fullName evidence="4">Fibronectin type-III domain-containing protein</fullName>
    </recommendedName>
</protein>
<dbReference type="Proteomes" id="UP000638648">
    <property type="component" value="Unassembled WGS sequence"/>
</dbReference>
<dbReference type="RefSeq" id="WP_192749093.1">
    <property type="nucleotide sequence ID" value="NZ_BAABJL010000143.1"/>
</dbReference>
<evidence type="ECO:0000313" key="3">
    <source>
        <dbReference type="Proteomes" id="UP000638648"/>
    </source>
</evidence>
<evidence type="ECO:0000313" key="2">
    <source>
        <dbReference type="EMBL" id="MBE1604583.1"/>
    </source>
</evidence>
<gene>
    <name evidence="2" type="ORF">HEB94_001431</name>
</gene>
<dbReference type="EMBL" id="JADBEM010000001">
    <property type="protein sequence ID" value="MBE1604583.1"/>
    <property type="molecule type" value="Genomic_DNA"/>
</dbReference>
<organism evidence="2 3">
    <name type="scientific">Actinopolymorpha pittospori</name>
    <dbReference type="NCBI Taxonomy" id="648752"/>
    <lineage>
        <taxon>Bacteria</taxon>
        <taxon>Bacillati</taxon>
        <taxon>Actinomycetota</taxon>
        <taxon>Actinomycetes</taxon>
        <taxon>Propionibacteriales</taxon>
        <taxon>Actinopolymorphaceae</taxon>
        <taxon>Actinopolymorpha</taxon>
    </lineage>
</organism>
<keyword evidence="1" id="KW-0732">Signal</keyword>
<accession>A0A927MST0</accession>
<proteinExistence type="predicted"/>
<reference evidence="2" key="1">
    <citation type="submission" date="2020-10" db="EMBL/GenBank/DDBJ databases">
        <title>Sequencing the genomes of 1000 actinobacteria strains.</title>
        <authorList>
            <person name="Klenk H.-P."/>
        </authorList>
    </citation>
    <scope>NUCLEOTIDE SEQUENCE</scope>
    <source>
        <strain evidence="2">DSM 45354</strain>
    </source>
</reference>
<evidence type="ECO:0008006" key="4">
    <source>
        <dbReference type="Google" id="ProtNLM"/>
    </source>
</evidence>
<feature type="chain" id="PRO_5036953641" description="Fibronectin type-III domain-containing protein" evidence="1">
    <location>
        <begin position="26"/>
        <end position="469"/>
    </location>
</feature>
<dbReference type="AlphaFoldDB" id="A0A927MST0"/>
<dbReference type="SUPFAM" id="SSF82171">
    <property type="entry name" value="DPP6 N-terminal domain-like"/>
    <property type="match status" value="1"/>
</dbReference>
<evidence type="ECO:0000256" key="1">
    <source>
        <dbReference type="SAM" id="SignalP"/>
    </source>
</evidence>
<sequence length="469" mass="49285">MRARILTLGMVSAIAAVSVTTSAYGAPPAPAADSGGTTAAAAQVSAVKSVGTPLPVDDFRAIELDEDRGRLYLAQGVGTGLPLVVTDLDGQFQQRVTAVTDVSDLVLADDHRRLLVAQGFNRVTALDADSLTVKAAYPVPSGACPYVVEPTGDKIVAGFLDCGLGSGGLLVWSSPDTPPTVYTAGPNYEPVIDASAGAPGLIVAGDTGYSPVTTYVIDVTGTTPQIRSRRTDTGENLQDYALSPDGTEVVESTGYPYEHHAYRMPDLADATVYPSGAYPADAAWSADSSTVAIGRSDTSSFDPDVLLYKKGSTTPTYAVDFRSGDNLWKGTLLVNRDGSRAWAVSYDDYYQERYLLHSFGPAHPPKAPVTDLAVTAATGSGKQKGTANLTVTWSSPMSGPSGAGGDHYWWITASTNGGPEKEFGRGRMDTTGKASATYALPKGTTTFTVHYQDFEGWYPPGYDTATLTR</sequence>
<feature type="signal peptide" evidence="1">
    <location>
        <begin position="1"/>
        <end position="25"/>
    </location>
</feature>